<protein>
    <submittedName>
        <fullName evidence="2">Uncharacterized protein</fullName>
    </submittedName>
</protein>
<feature type="compositionally biased region" description="Basic residues" evidence="1">
    <location>
        <begin position="20"/>
        <end position="29"/>
    </location>
</feature>
<dbReference type="AlphaFoldDB" id="A0A6J4I7F3"/>
<name>A0A6J4I7F3_9PROT</name>
<accession>A0A6J4I7F3</accession>
<sequence length="29" mass="3572">MQRYQPRLAENYRSFEQHFSRTRGRAGKT</sequence>
<feature type="region of interest" description="Disordered" evidence="1">
    <location>
        <begin position="1"/>
        <end position="29"/>
    </location>
</feature>
<proteinExistence type="predicted"/>
<evidence type="ECO:0000256" key="1">
    <source>
        <dbReference type="SAM" id="MobiDB-lite"/>
    </source>
</evidence>
<organism evidence="2">
    <name type="scientific">uncultured Acetobacteraceae bacterium</name>
    <dbReference type="NCBI Taxonomy" id="169975"/>
    <lineage>
        <taxon>Bacteria</taxon>
        <taxon>Pseudomonadati</taxon>
        <taxon>Pseudomonadota</taxon>
        <taxon>Alphaproteobacteria</taxon>
        <taxon>Acetobacterales</taxon>
        <taxon>Acetobacteraceae</taxon>
        <taxon>environmental samples</taxon>
    </lineage>
</organism>
<evidence type="ECO:0000313" key="2">
    <source>
        <dbReference type="EMBL" id="CAA9242508.1"/>
    </source>
</evidence>
<feature type="non-terminal residue" evidence="2">
    <location>
        <position position="29"/>
    </location>
</feature>
<dbReference type="EMBL" id="CADCTG010000144">
    <property type="protein sequence ID" value="CAA9242508.1"/>
    <property type="molecule type" value="Genomic_DNA"/>
</dbReference>
<reference evidence="2" key="1">
    <citation type="submission" date="2020-02" db="EMBL/GenBank/DDBJ databases">
        <authorList>
            <person name="Meier V. D."/>
        </authorList>
    </citation>
    <scope>NUCLEOTIDE SEQUENCE</scope>
    <source>
        <strain evidence="2">AVDCRST_MAG08</strain>
    </source>
</reference>
<gene>
    <name evidence="2" type="ORF">AVDCRST_MAG08-1697</name>
</gene>